<comment type="caution">
    <text evidence="1">The sequence shown here is derived from an EMBL/GenBank/DDBJ whole genome shotgun (WGS) entry which is preliminary data.</text>
</comment>
<dbReference type="Proteomes" id="UP001479436">
    <property type="component" value="Unassembled WGS sequence"/>
</dbReference>
<keyword evidence="2" id="KW-1185">Reference proteome</keyword>
<protein>
    <submittedName>
        <fullName evidence="1">Uncharacterized protein</fullName>
    </submittedName>
</protein>
<organism evidence="1 2">
    <name type="scientific">Basidiobolus ranarum</name>
    <dbReference type="NCBI Taxonomy" id="34480"/>
    <lineage>
        <taxon>Eukaryota</taxon>
        <taxon>Fungi</taxon>
        <taxon>Fungi incertae sedis</taxon>
        <taxon>Zoopagomycota</taxon>
        <taxon>Entomophthoromycotina</taxon>
        <taxon>Basidiobolomycetes</taxon>
        <taxon>Basidiobolales</taxon>
        <taxon>Basidiobolaceae</taxon>
        <taxon>Basidiobolus</taxon>
    </lineage>
</organism>
<gene>
    <name evidence="1" type="ORF">K7432_013009</name>
</gene>
<accession>A0ABR2VRK5</accession>
<evidence type="ECO:0000313" key="1">
    <source>
        <dbReference type="EMBL" id="KAK9695364.1"/>
    </source>
</evidence>
<dbReference type="EMBL" id="JASJQH010008085">
    <property type="protein sequence ID" value="KAK9695364.1"/>
    <property type="molecule type" value="Genomic_DNA"/>
</dbReference>
<feature type="non-terminal residue" evidence="1">
    <location>
        <position position="63"/>
    </location>
</feature>
<proteinExistence type="predicted"/>
<reference evidence="1 2" key="1">
    <citation type="submission" date="2023-04" db="EMBL/GenBank/DDBJ databases">
        <title>Genome of Basidiobolus ranarum AG-B5.</title>
        <authorList>
            <person name="Stajich J.E."/>
            <person name="Carter-House D."/>
            <person name="Gryganskyi A."/>
        </authorList>
    </citation>
    <scope>NUCLEOTIDE SEQUENCE [LARGE SCALE GENOMIC DNA]</scope>
    <source>
        <strain evidence="1 2">AG-B5</strain>
    </source>
</reference>
<sequence>MTRHGSRTHPIRQYVSIVLYCDFRLALTVRRGLEHAAMASPIAIMVPCQRVSQHELDGDSVTE</sequence>
<name>A0ABR2VRK5_9FUNG</name>
<evidence type="ECO:0000313" key="2">
    <source>
        <dbReference type="Proteomes" id="UP001479436"/>
    </source>
</evidence>